<organism evidence="1 2">
    <name type="scientific">Blattamonas nauphoetae</name>
    <dbReference type="NCBI Taxonomy" id="2049346"/>
    <lineage>
        <taxon>Eukaryota</taxon>
        <taxon>Metamonada</taxon>
        <taxon>Preaxostyla</taxon>
        <taxon>Oxymonadida</taxon>
        <taxon>Blattamonas</taxon>
    </lineage>
</organism>
<gene>
    <name evidence="1" type="ORF">BLNAU_8262</name>
</gene>
<comment type="caution">
    <text evidence="1">The sequence shown here is derived from an EMBL/GenBank/DDBJ whole genome shotgun (WGS) entry which is preliminary data.</text>
</comment>
<protein>
    <submittedName>
        <fullName evidence="1">Uncharacterized protein</fullName>
    </submittedName>
</protein>
<evidence type="ECO:0000313" key="1">
    <source>
        <dbReference type="EMBL" id="KAK2956809.1"/>
    </source>
</evidence>
<sequence>MTLLDPPLEKRLIMGKTADVMNVLFRFNHNVFTDSFSCRSLRRRGIETLTPRAGESSVLGDSLRKRVLLSHRQHLTPLQLPLHQRLVAQHSHLRQTVTPPNVISLKRLNCLQNIQEMLKTISDQTSLRRQRHAAKTRFESAAVNEVLPPNSIYSVLIFLHLELHQPPDGRHYPTASDERFGG</sequence>
<dbReference type="EMBL" id="JARBJD010000052">
    <property type="protein sequence ID" value="KAK2956809.1"/>
    <property type="molecule type" value="Genomic_DNA"/>
</dbReference>
<evidence type="ECO:0000313" key="2">
    <source>
        <dbReference type="Proteomes" id="UP001281761"/>
    </source>
</evidence>
<accession>A0ABQ9XZD0</accession>
<proteinExistence type="predicted"/>
<reference evidence="1 2" key="1">
    <citation type="journal article" date="2022" name="bioRxiv">
        <title>Genomics of Preaxostyla Flagellates Illuminates Evolutionary Transitions and the Path Towards Mitochondrial Loss.</title>
        <authorList>
            <person name="Novak L.V.F."/>
            <person name="Treitli S.C."/>
            <person name="Pyrih J."/>
            <person name="Halakuc P."/>
            <person name="Pipaliya S.V."/>
            <person name="Vacek V."/>
            <person name="Brzon O."/>
            <person name="Soukal P."/>
            <person name="Eme L."/>
            <person name="Dacks J.B."/>
            <person name="Karnkowska A."/>
            <person name="Elias M."/>
            <person name="Hampl V."/>
        </authorList>
    </citation>
    <scope>NUCLEOTIDE SEQUENCE [LARGE SCALE GENOMIC DNA]</scope>
    <source>
        <strain evidence="1">NAU3</strain>
        <tissue evidence="1">Gut</tissue>
    </source>
</reference>
<name>A0ABQ9XZD0_9EUKA</name>
<dbReference type="Proteomes" id="UP001281761">
    <property type="component" value="Unassembled WGS sequence"/>
</dbReference>
<keyword evidence="2" id="KW-1185">Reference proteome</keyword>